<organism evidence="5 6">
    <name type="scientific">Dysgonomonas hofstadii</name>
    <dbReference type="NCBI Taxonomy" id="637886"/>
    <lineage>
        <taxon>Bacteria</taxon>
        <taxon>Pseudomonadati</taxon>
        <taxon>Bacteroidota</taxon>
        <taxon>Bacteroidia</taxon>
        <taxon>Bacteroidales</taxon>
        <taxon>Dysgonomonadaceae</taxon>
        <taxon>Dysgonomonas</taxon>
    </lineage>
</organism>
<evidence type="ECO:0000313" key="5">
    <source>
        <dbReference type="EMBL" id="MBB4036454.1"/>
    </source>
</evidence>
<dbReference type="InterPro" id="IPR023051">
    <property type="entry name" value="Kup"/>
</dbReference>
<feature type="transmembrane region" description="Helical" evidence="3">
    <location>
        <begin position="331"/>
        <end position="353"/>
    </location>
</feature>
<dbReference type="RefSeq" id="WP_183307353.1">
    <property type="nucleotide sequence ID" value="NZ_JACIEP010000007.1"/>
</dbReference>
<reference evidence="5 6" key="1">
    <citation type="submission" date="2020-08" db="EMBL/GenBank/DDBJ databases">
        <title>Genomic Encyclopedia of Type Strains, Phase IV (KMG-IV): sequencing the most valuable type-strain genomes for metagenomic binning, comparative biology and taxonomic classification.</title>
        <authorList>
            <person name="Goeker M."/>
        </authorList>
    </citation>
    <scope>NUCLEOTIDE SEQUENCE [LARGE SCALE GENOMIC DNA]</scope>
    <source>
        <strain evidence="5 6">DSM 104969</strain>
    </source>
</reference>
<dbReference type="AlphaFoldDB" id="A0A840CS38"/>
<dbReference type="PANTHER" id="PTHR30540:SF83">
    <property type="entry name" value="K+ POTASSIUM TRANSPORTER"/>
    <property type="match status" value="1"/>
</dbReference>
<comment type="function">
    <text evidence="3">Transport of potassium into the cell. Likely operates as a K(+):H(+) symporter.</text>
</comment>
<dbReference type="GO" id="GO:0005886">
    <property type="term" value="C:plasma membrane"/>
    <property type="evidence" value="ECO:0007669"/>
    <property type="project" value="UniProtKB-SubCell"/>
</dbReference>
<keyword evidence="6" id="KW-1185">Reference proteome</keyword>
<protein>
    <recommendedName>
        <fullName evidence="3">Probable potassium transport system protein Kup</fullName>
    </recommendedName>
</protein>
<feature type="domain" description="K+ potassium transporter integral membrane" evidence="4">
    <location>
        <begin position="15"/>
        <end position="448"/>
    </location>
</feature>
<comment type="subcellular location">
    <subcellularLocation>
        <location evidence="3">Cell membrane</location>
        <topology evidence="3">Multi-pass membrane protein</topology>
    </subcellularLocation>
</comment>
<gene>
    <name evidence="3" type="primary">kup</name>
    <name evidence="5" type="ORF">GGR21_002356</name>
</gene>
<keyword evidence="3" id="KW-0406">Ion transport</keyword>
<keyword evidence="2 3" id="KW-0769">Symport</keyword>
<evidence type="ECO:0000313" key="6">
    <source>
        <dbReference type="Proteomes" id="UP000555103"/>
    </source>
</evidence>
<keyword evidence="3" id="KW-0812">Transmembrane</keyword>
<feature type="transmembrane region" description="Helical" evidence="3">
    <location>
        <begin position="50"/>
        <end position="72"/>
    </location>
</feature>
<keyword evidence="3" id="KW-0630">Potassium</keyword>
<feature type="transmembrane region" description="Helical" evidence="3">
    <location>
        <begin position="387"/>
        <end position="406"/>
    </location>
</feature>
<keyword evidence="1 3" id="KW-1003">Cell membrane</keyword>
<keyword evidence="3" id="KW-1133">Transmembrane helix</keyword>
<feature type="transmembrane region" description="Helical" evidence="3">
    <location>
        <begin position="239"/>
        <end position="260"/>
    </location>
</feature>
<evidence type="ECO:0000256" key="3">
    <source>
        <dbReference type="HAMAP-Rule" id="MF_01522"/>
    </source>
</evidence>
<dbReference type="EMBL" id="JACIEP010000007">
    <property type="protein sequence ID" value="MBB4036454.1"/>
    <property type="molecule type" value="Genomic_DNA"/>
</dbReference>
<dbReference type="InterPro" id="IPR053951">
    <property type="entry name" value="K_trans_N"/>
</dbReference>
<dbReference type="HAMAP" id="MF_01522">
    <property type="entry name" value="Kup"/>
    <property type="match status" value="1"/>
</dbReference>
<evidence type="ECO:0000256" key="2">
    <source>
        <dbReference type="ARBA" id="ARBA00022847"/>
    </source>
</evidence>
<dbReference type="GO" id="GO:0015293">
    <property type="term" value="F:symporter activity"/>
    <property type="evidence" value="ECO:0007669"/>
    <property type="project" value="UniProtKB-UniRule"/>
</dbReference>
<feature type="transmembrane region" description="Helical" evidence="3">
    <location>
        <begin position="196"/>
        <end position="218"/>
    </location>
</feature>
<evidence type="ECO:0000259" key="4">
    <source>
        <dbReference type="Pfam" id="PF02705"/>
    </source>
</evidence>
<feature type="transmembrane region" description="Helical" evidence="3">
    <location>
        <begin position="164"/>
        <end position="184"/>
    </location>
</feature>
<name>A0A840CS38_9BACT</name>
<feature type="transmembrane region" description="Helical" evidence="3">
    <location>
        <begin position="272"/>
        <end position="295"/>
    </location>
</feature>
<feature type="transmembrane region" description="Helical" evidence="3">
    <location>
        <begin position="132"/>
        <end position="152"/>
    </location>
</feature>
<dbReference type="Pfam" id="PF02705">
    <property type="entry name" value="K_trans"/>
    <property type="match status" value="1"/>
</dbReference>
<feature type="transmembrane region" description="Helical" evidence="3">
    <location>
        <begin position="359"/>
        <end position="380"/>
    </location>
</feature>
<proteinExistence type="inferred from homology"/>
<comment type="catalytic activity">
    <reaction evidence="3">
        <text>K(+)(in) + H(+)(in) = K(+)(out) + H(+)(out)</text>
        <dbReference type="Rhea" id="RHEA:28490"/>
        <dbReference type="ChEBI" id="CHEBI:15378"/>
        <dbReference type="ChEBI" id="CHEBI:29103"/>
    </reaction>
</comment>
<keyword evidence="3" id="KW-0813">Transport</keyword>
<feature type="transmembrane region" description="Helical" evidence="3">
    <location>
        <begin position="98"/>
        <end position="120"/>
    </location>
</feature>
<dbReference type="PANTHER" id="PTHR30540">
    <property type="entry name" value="OSMOTIC STRESS POTASSIUM TRANSPORTER"/>
    <property type="match status" value="1"/>
</dbReference>
<keyword evidence="3" id="KW-0633">Potassium transport</keyword>
<evidence type="ECO:0000256" key="1">
    <source>
        <dbReference type="ARBA" id="ARBA00022475"/>
    </source>
</evidence>
<dbReference type="GO" id="GO:0015079">
    <property type="term" value="F:potassium ion transmembrane transporter activity"/>
    <property type="evidence" value="ECO:0007669"/>
    <property type="project" value="UniProtKB-UniRule"/>
</dbReference>
<feature type="transmembrane region" description="Helical" evidence="3">
    <location>
        <begin position="412"/>
        <end position="434"/>
    </location>
</feature>
<accession>A0A840CS38</accession>
<sequence length="662" mass="74855">MKENHKVPFGALGVVLAIGIVFGDIGTSPLYVMRAILNALPAGQLTRPEYILGAVSCVIWTLTIQTTLKYVIITLRADNKGEGGILSLYALIRQKYRWAYILAGIGAATLLADGIITPAMTVMSAIEGLNTIAPHIPVIPVTILIVLVLFLVQPFGTGSLGKYFGPLMIIWFTMMAVMGLSQIITDFSVFRAFNPMYAINFLIEVPQTMIMLGAIFLCTTGAEALYSDLGHCGLKNIRISWIYVKSALILNYLGQAAWIINSHHVTPDVNPFFAMMPTWFTFVGVIMATLAAIIASQALISGSFTVISEAISLNIWPNVKIQYTSDIKGQLYIPSINYMMMVLCIIIILTMRSSMKLEAAYGLAITLSMLMTSVLLFLYFVKNNKPLWYSMPLTLFFVVIEFSFFIANMQKFAHGGFVPVIIAGFLVFLMYSWYNGRRIKRHYTVYDPVDEKYINQIVKISEDTTIPKAATHLVYIVKANNRNFLESKIAYSLFKRTPKRADTYWFVRIKRTDEPYEFSYETTVYAPKKIFRINIRAGFKLGIHTDKYVNLIANELERHGLVDLSSRYPSMQDVIDKRGDFKFMIVDRIFRNVHMDPWRQITLGCYNIVKKLTTSDTQMYDIDPSLAVIETVPLRQADHTEEQLRELLLQSDETLSDTQSVE</sequence>
<dbReference type="InterPro" id="IPR003855">
    <property type="entry name" value="K+_transporter"/>
</dbReference>
<keyword evidence="3" id="KW-0472">Membrane</keyword>
<dbReference type="Proteomes" id="UP000555103">
    <property type="component" value="Unassembled WGS sequence"/>
</dbReference>
<comment type="caution">
    <text evidence="5">The sequence shown here is derived from an EMBL/GenBank/DDBJ whole genome shotgun (WGS) entry which is preliminary data.</text>
</comment>
<comment type="similarity">
    <text evidence="3">Belongs to the HAK/KUP transporter (TC 2.A.72) family.</text>
</comment>